<dbReference type="NCBIfam" id="TIGR01537">
    <property type="entry name" value="portal_HK97"/>
    <property type="match status" value="1"/>
</dbReference>
<keyword evidence="2" id="KW-1162">Viral penetration into host cytoplasm</keyword>
<organism evidence="4">
    <name type="scientific">uncultured Caudovirales phage</name>
    <dbReference type="NCBI Taxonomy" id="2100421"/>
    <lineage>
        <taxon>Viruses</taxon>
        <taxon>Duplodnaviria</taxon>
        <taxon>Heunggongvirae</taxon>
        <taxon>Uroviricota</taxon>
        <taxon>Caudoviricetes</taxon>
        <taxon>Peduoviridae</taxon>
        <taxon>Maltschvirus</taxon>
        <taxon>Maltschvirus maltsch</taxon>
    </lineage>
</organism>
<keyword evidence="1" id="KW-0118">Viral capsid assembly</keyword>
<name>A0A6J5M9F6_9CAUD</name>
<dbReference type="Gene3D" id="3.30.1120.70">
    <property type="match status" value="1"/>
</dbReference>
<keyword evidence="2" id="KW-1171">Viral genome ejection through host cell envelope</keyword>
<evidence type="ECO:0000313" key="4">
    <source>
        <dbReference type="EMBL" id="CAB4142317.1"/>
    </source>
</evidence>
<gene>
    <name evidence="4" type="ORF">UFOVP437_2</name>
</gene>
<evidence type="ECO:0000256" key="3">
    <source>
        <dbReference type="ARBA" id="ARBA00023219"/>
    </source>
</evidence>
<accession>A0A6J5M9F6</accession>
<evidence type="ECO:0000256" key="1">
    <source>
        <dbReference type="ARBA" id="ARBA00022950"/>
    </source>
</evidence>
<reference evidence="4" key="1">
    <citation type="submission" date="2020-04" db="EMBL/GenBank/DDBJ databases">
        <authorList>
            <person name="Chiriac C."/>
            <person name="Salcher M."/>
            <person name="Ghai R."/>
            <person name="Kavagutti S V."/>
        </authorList>
    </citation>
    <scope>NUCLEOTIDE SEQUENCE</scope>
</reference>
<protein>
    <submittedName>
        <fullName evidence="4">COG4695 Phage-related protein</fullName>
    </submittedName>
</protein>
<proteinExistence type="predicted"/>
<evidence type="ECO:0000256" key="2">
    <source>
        <dbReference type="ARBA" id="ARBA00023009"/>
    </source>
</evidence>
<keyword evidence="1" id="KW-1188">Viral release from host cell</keyword>
<keyword evidence="2" id="KW-1160">Virus entry into host cell</keyword>
<dbReference type="EMBL" id="LR796417">
    <property type="protein sequence ID" value="CAB4142317.1"/>
    <property type="molecule type" value="Genomic_DNA"/>
</dbReference>
<keyword evidence="3" id="KW-0231">Viral genome packaging</keyword>
<dbReference type="InterPro" id="IPR006427">
    <property type="entry name" value="Portal_HK97"/>
</dbReference>
<dbReference type="Gene3D" id="1.20.1270.210">
    <property type="match status" value="1"/>
</dbReference>
<dbReference type="Pfam" id="PF04860">
    <property type="entry name" value="Phage_portal"/>
    <property type="match status" value="1"/>
</dbReference>
<sequence length="363" mass="40505">MASILDRLLGRKQEVRAAQPTIPTRQPSIVTPNSALSLTAVYRAIQIIGTPISKMTINTYRFATGIELKVENPVLVNNPSLDQNRKDFLFQTVVDLALSGNSYWFKQYGSNGQVNNLTILPASSVVPSYPSMVDGTIDYSNIVYDYMGKRYTKREIEHLRTFSQSGQLIGVSPIASCYKDIAAAIDLRDYALNWFTSAGVPTGVLKTNQMLNKAEADEVTNNWHNKQQNRQVAVLANGFDYQQIALSPRDALFTEVQDQQTQAIARLFGIPARLLLTSIPGSSDTYSNLQDENQVFYRHTLMAYTDAITDALSNCLPRGTRVEFDFEHLFKADVAARYNYYQTAIASGILTAEEVRTKEGLDV</sequence>
<dbReference type="InterPro" id="IPR006944">
    <property type="entry name" value="Phage/GTA_portal"/>
</dbReference>
<dbReference type="Gene3D" id="3.40.140.120">
    <property type="match status" value="1"/>
</dbReference>